<comment type="caution">
    <text evidence="1">The sequence shown here is derived from an EMBL/GenBank/DDBJ whole genome shotgun (WGS) entry which is preliminary data.</text>
</comment>
<evidence type="ECO:0000313" key="2">
    <source>
        <dbReference type="Proteomes" id="UP000241769"/>
    </source>
</evidence>
<dbReference type="EMBL" id="MDYQ01000207">
    <property type="protein sequence ID" value="PRP78869.1"/>
    <property type="molecule type" value="Genomic_DNA"/>
</dbReference>
<dbReference type="AlphaFoldDB" id="A0A2P6N4I4"/>
<keyword evidence="2" id="KW-1185">Reference proteome</keyword>
<reference evidence="1 2" key="1">
    <citation type="journal article" date="2018" name="Genome Biol. Evol.">
        <title>Multiple Roots of Fruiting Body Formation in Amoebozoa.</title>
        <authorList>
            <person name="Hillmann F."/>
            <person name="Forbes G."/>
            <person name="Novohradska S."/>
            <person name="Ferling I."/>
            <person name="Riege K."/>
            <person name="Groth M."/>
            <person name="Westermann M."/>
            <person name="Marz M."/>
            <person name="Spaller T."/>
            <person name="Winckler T."/>
            <person name="Schaap P."/>
            <person name="Glockner G."/>
        </authorList>
    </citation>
    <scope>NUCLEOTIDE SEQUENCE [LARGE SCALE GENOMIC DNA]</scope>
    <source>
        <strain evidence="1 2">Jena</strain>
    </source>
</reference>
<dbReference type="Gene3D" id="3.40.50.300">
    <property type="entry name" value="P-loop containing nucleotide triphosphate hydrolases"/>
    <property type="match status" value="1"/>
</dbReference>
<evidence type="ECO:0000313" key="1">
    <source>
        <dbReference type="EMBL" id="PRP78869.1"/>
    </source>
</evidence>
<gene>
    <name evidence="1" type="ORF">PROFUN_01042</name>
</gene>
<dbReference type="Proteomes" id="UP000241769">
    <property type="component" value="Unassembled WGS sequence"/>
</dbReference>
<accession>A0A2P6N4I4</accession>
<dbReference type="OrthoDB" id="5061070at2759"/>
<organism evidence="1 2">
    <name type="scientific">Planoprotostelium fungivorum</name>
    <dbReference type="NCBI Taxonomy" id="1890364"/>
    <lineage>
        <taxon>Eukaryota</taxon>
        <taxon>Amoebozoa</taxon>
        <taxon>Evosea</taxon>
        <taxon>Variosea</taxon>
        <taxon>Cavosteliida</taxon>
        <taxon>Cavosteliaceae</taxon>
        <taxon>Planoprotostelium</taxon>
    </lineage>
</organism>
<dbReference type="InParanoid" id="A0A2P6N4I4"/>
<sequence>MKENWLGDSMTAEDASFRDNIVNKALKASENGTIIFVQEAKAWEDVNDDIVKRFDPRGIRSFTVYTNFHLLLNTVTSARELQNYFSGKPASQKAFWVSTFSSATKRAVEGDRDKFKARIEQSQQRDADIMRKHKIDPRYEPGFGAQAFRRHLIEVVGKRYQEALPELQKQLRVTKTNHTDMLEYVRNQARTLDLSKLRVQATSYVSDFCRYQVALLLGTVESVERQLSSFGQTLEEEKIETADWMDHDGRNMYQLMGVSAEDLPNWNTRLSGGNQLERLLAEFKMITDRIIMEDTVEDELVNAISLSGPQMVCNRIWAASDIVQQKCRMLLGPLVDQLIARAIYIVKRQIHAVQRIMETKKGHRTGIYASATDQNTYDTYIKDCRKFVWFVHDSFEQVVDDTAAIIRQKCAEELQCTKMVCWMDPSSINEYERQTARHSASLNMQKNLASDSVERLASDSFQKQQQRITRNCSLKIYDGFLSRMQVSLSAALQGKIAILTEAEIADMFDLDIAKQTLYKEQKRLEELVERDPEPSFKEATMSFRPWF</sequence>
<dbReference type="InterPro" id="IPR027417">
    <property type="entry name" value="P-loop_NTPase"/>
</dbReference>
<protein>
    <submittedName>
        <fullName evidence="1">Uncharacterized protein</fullName>
    </submittedName>
</protein>
<name>A0A2P6N4I4_9EUKA</name>
<dbReference type="STRING" id="1890364.A0A2P6N4I4"/>
<proteinExistence type="predicted"/>